<evidence type="ECO:0000256" key="1">
    <source>
        <dbReference type="SAM" id="MobiDB-lite"/>
    </source>
</evidence>
<feature type="chain" id="PRO_5019573465" evidence="2">
    <location>
        <begin position="20"/>
        <end position="86"/>
    </location>
</feature>
<evidence type="ECO:0000313" key="4">
    <source>
        <dbReference type="Proteomes" id="UP000286045"/>
    </source>
</evidence>
<keyword evidence="2" id="KW-0732">Signal</keyword>
<dbReference type="EMBL" id="RYZI01000154">
    <property type="protein sequence ID" value="RWA09445.1"/>
    <property type="molecule type" value="Genomic_DNA"/>
</dbReference>
<reference evidence="3 4" key="1">
    <citation type="submission" date="2018-12" db="EMBL/GenBank/DDBJ databases">
        <title>Draft genome sequence of Xylaria grammica IHI A82.</title>
        <authorList>
            <person name="Buettner E."/>
            <person name="Kellner H."/>
        </authorList>
    </citation>
    <scope>NUCLEOTIDE SEQUENCE [LARGE SCALE GENOMIC DNA]</scope>
    <source>
        <strain evidence="3 4">IHI A82</strain>
    </source>
</reference>
<sequence>MYAKFLFVIGAILAPLVAAAPTGGSEGEAASPVLKERKMDPLFEIMAWKEGLDEILKNAAKDKAKDHNSNNDNNNNGWSHPIWPYE</sequence>
<proteinExistence type="predicted"/>
<keyword evidence="4" id="KW-1185">Reference proteome</keyword>
<evidence type="ECO:0000313" key="3">
    <source>
        <dbReference type="EMBL" id="RWA09445.1"/>
    </source>
</evidence>
<dbReference type="AlphaFoldDB" id="A0A439D4V9"/>
<feature type="region of interest" description="Disordered" evidence="1">
    <location>
        <begin position="59"/>
        <end position="86"/>
    </location>
</feature>
<evidence type="ECO:0000256" key="2">
    <source>
        <dbReference type="SAM" id="SignalP"/>
    </source>
</evidence>
<comment type="caution">
    <text evidence="3">The sequence shown here is derived from an EMBL/GenBank/DDBJ whole genome shotgun (WGS) entry which is preliminary data.</text>
</comment>
<accession>A0A439D4V9</accession>
<feature type="compositionally biased region" description="Basic and acidic residues" evidence="1">
    <location>
        <begin position="59"/>
        <end position="69"/>
    </location>
</feature>
<feature type="signal peptide" evidence="2">
    <location>
        <begin position="1"/>
        <end position="19"/>
    </location>
</feature>
<gene>
    <name evidence="3" type="ORF">EKO27_g5667</name>
</gene>
<organism evidence="3 4">
    <name type="scientific">Xylaria grammica</name>
    <dbReference type="NCBI Taxonomy" id="363999"/>
    <lineage>
        <taxon>Eukaryota</taxon>
        <taxon>Fungi</taxon>
        <taxon>Dikarya</taxon>
        <taxon>Ascomycota</taxon>
        <taxon>Pezizomycotina</taxon>
        <taxon>Sordariomycetes</taxon>
        <taxon>Xylariomycetidae</taxon>
        <taxon>Xylariales</taxon>
        <taxon>Xylariaceae</taxon>
        <taxon>Xylaria</taxon>
    </lineage>
</organism>
<protein>
    <submittedName>
        <fullName evidence="3">Uncharacterized protein</fullName>
    </submittedName>
</protein>
<name>A0A439D4V9_9PEZI</name>
<dbReference type="Proteomes" id="UP000286045">
    <property type="component" value="Unassembled WGS sequence"/>
</dbReference>